<gene>
    <name evidence="5" type="ORF">HMPREF0281_02303</name>
</gene>
<dbReference type="InterPro" id="IPR020556">
    <property type="entry name" value="Amidase_CS"/>
</dbReference>
<dbReference type="RefSeq" id="WP_003849152.1">
    <property type="nucleotide sequence ID" value="NZ_GG771310.1"/>
</dbReference>
<dbReference type="Proteomes" id="UP000006015">
    <property type="component" value="Unassembled WGS sequence"/>
</dbReference>
<proteinExistence type="inferred from homology"/>
<dbReference type="EMBL" id="ADNS01000031">
    <property type="protein sequence ID" value="EFG80211.1"/>
    <property type="molecule type" value="Genomic_DNA"/>
</dbReference>
<keyword evidence="6" id="KW-1185">Reference proteome</keyword>
<organism evidence="5 6">
    <name type="scientific">Corynebacterium ammoniagenes DSM 20306</name>
    <dbReference type="NCBI Taxonomy" id="649754"/>
    <lineage>
        <taxon>Bacteria</taxon>
        <taxon>Bacillati</taxon>
        <taxon>Actinomycetota</taxon>
        <taxon>Actinomycetes</taxon>
        <taxon>Mycobacteriales</taxon>
        <taxon>Corynebacteriaceae</taxon>
        <taxon>Corynebacterium</taxon>
    </lineage>
</organism>
<evidence type="ECO:0000256" key="2">
    <source>
        <dbReference type="ARBA" id="ARBA00009199"/>
    </source>
</evidence>
<accession>A0ABN0ABT5</accession>
<dbReference type="EC" id="3.5.1.4" evidence="3"/>
<evidence type="ECO:0000256" key="1">
    <source>
        <dbReference type="ARBA" id="ARBA00001311"/>
    </source>
</evidence>
<sequence>MEEYLSISELSQMSAAQIARAVKAKELSPVDTVENALREVERRNPAINAVVFSDPEGALKEARELEKKIVADEEVGLLAGVPTLMKDLFGEKPGWPATMGGLSALKDSRSASGSIFPHSMERAGGIVIGATNSPVLGFRGVTDNRLFGPTRNPFNTEYNPGGSSGGSAAAVADGMVALAGGTDAGGSIRIPSAWSGTVGFQPSVGRVPMIRPNAFGESTFIYQGPITRTVEDAALGMQAMASFDPRDPYSFPAANDFLGALDRGVKGMKIGFTQDFGIFPVDPRIQATVEEAARAFTELGALVEPVDFKLEYSHDELTEMWCNLLAISSYDILEEFAASGNDLRELTPQDLSPVLLEYADKVPNRTMSEWLHDQKMRTHVLNRFVDVFADYDLVVSPTLAAMPVKNEVSGETYGPTEINGEPINSSIGWCMTYLTNFTGNPSASVPAGLVDGLPVGLMVIGRKAADEDVMAAISAFEKARPWAKQYEAVWNREQN</sequence>
<comment type="catalytic activity">
    <reaction evidence="1">
        <text>a monocarboxylic acid amide + H2O = a monocarboxylate + NH4(+)</text>
        <dbReference type="Rhea" id="RHEA:12020"/>
        <dbReference type="ChEBI" id="CHEBI:15377"/>
        <dbReference type="ChEBI" id="CHEBI:28938"/>
        <dbReference type="ChEBI" id="CHEBI:35757"/>
        <dbReference type="ChEBI" id="CHEBI:83628"/>
        <dbReference type="EC" id="3.5.1.4"/>
    </reaction>
</comment>
<dbReference type="Pfam" id="PF01425">
    <property type="entry name" value="Amidase"/>
    <property type="match status" value="1"/>
</dbReference>
<evidence type="ECO:0000256" key="3">
    <source>
        <dbReference type="ARBA" id="ARBA00012922"/>
    </source>
</evidence>
<dbReference type="PANTHER" id="PTHR11895">
    <property type="entry name" value="TRANSAMIDASE"/>
    <property type="match status" value="1"/>
</dbReference>
<evidence type="ECO:0000313" key="6">
    <source>
        <dbReference type="Proteomes" id="UP000006015"/>
    </source>
</evidence>
<feature type="domain" description="Amidase" evidence="4">
    <location>
        <begin position="32"/>
        <end position="469"/>
    </location>
</feature>
<comment type="caution">
    <text evidence="5">The sequence shown here is derived from an EMBL/GenBank/DDBJ whole genome shotgun (WGS) entry which is preliminary data.</text>
</comment>
<reference evidence="5 6" key="1">
    <citation type="submission" date="2010-04" db="EMBL/GenBank/DDBJ databases">
        <authorList>
            <person name="Weinstock G."/>
            <person name="Sodergren E."/>
            <person name="Clifton S."/>
            <person name="Fulton L."/>
            <person name="Fulton B."/>
            <person name="Courtney L."/>
            <person name="Fronick C."/>
            <person name="Harrison M."/>
            <person name="Strong C."/>
            <person name="Farmer C."/>
            <person name="Delahaunty K."/>
            <person name="Markovic C."/>
            <person name="Hall O."/>
            <person name="Minx P."/>
            <person name="Tomlinson C."/>
            <person name="Mitreva M."/>
            <person name="Hou S."/>
            <person name="Wollam A."/>
            <person name="Pepin K.H."/>
            <person name="Johnson M."/>
            <person name="Bhonagiri V."/>
            <person name="Zhang X."/>
            <person name="Suruliraj S."/>
            <person name="Warren W."/>
            <person name="Chinwalla A."/>
            <person name="Mardis E.R."/>
            <person name="Wilson R.K."/>
        </authorList>
    </citation>
    <scope>NUCLEOTIDE SEQUENCE [LARGE SCALE GENOMIC DNA]</scope>
    <source>
        <strain evidence="5 6">DSM 20306</strain>
    </source>
</reference>
<dbReference type="InterPro" id="IPR023631">
    <property type="entry name" value="Amidase_dom"/>
</dbReference>
<evidence type="ECO:0000259" key="4">
    <source>
        <dbReference type="Pfam" id="PF01425"/>
    </source>
</evidence>
<comment type="similarity">
    <text evidence="2">Belongs to the amidase family.</text>
</comment>
<dbReference type="InterPro" id="IPR000120">
    <property type="entry name" value="Amidase"/>
</dbReference>
<name>A0ABN0ABT5_CORAM</name>
<evidence type="ECO:0000313" key="5">
    <source>
        <dbReference type="EMBL" id="EFG80211.1"/>
    </source>
</evidence>
<dbReference type="PROSITE" id="PS00571">
    <property type="entry name" value="AMIDASES"/>
    <property type="match status" value="1"/>
</dbReference>
<dbReference type="PANTHER" id="PTHR11895:SF7">
    <property type="entry name" value="GLUTAMYL-TRNA(GLN) AMIDOTRANSFERASE SUBUNIT A, MITOCHONDRIAL"/>
    <property type="match status" value="1"/>
</dbReference>
<protein>
    <recommendedName>
        <fullName evidence="3">amidase</fullName>
        <ecNumber evidence="3">3.5.1.4</ecNumber>
    </recommendedName>
</protein>
<dbReference type="Gene3D" id="3.90.1300.10">
    <property type="entry name" value="Amidase signature (AS) domain"/>
    <property type="match status" value="1"/>
</dbReference>
<dbReference type="InterPro" id="IPR036928">
    <property type="entry name" value="AS_sf"/>
</dbReference>
<dbReference type="SUPFAM" id="SSF75304">
    <property type="entry name" value="Amidase signature (AS) enzymes"/>
    <property type="match status" value="1"/>
</dbReference>